<evidence type="ECO:0000313" key="3">
    <source>
        <dbReference type="Proteomes" id="UP000007151"/>
    </source>
</evidence>
<protein>
    <submittedName>
        <fullName evidence="2">Uncharacterized protein</fullName>
    </submittedName>
</protein>
<feature type="region of interest" description="Disordered" evidence="1">
    <location>
        <begin position="23"/>
        <end position="45"/>
    </location>
</feature>
<gene>
    <name evidence="2" type="ORF">KGM_202300</name>
</gene>
<dbReference type="InParanoid" id="A0A212ENL4"/>
<dbReference type="Proteomes" id="UP000007151">
    <property type="component" value="Unassembled WGS sequence"/>
</dbReference>
<dbReference type="AlphaFoldDB" id="A0A212ENL4"/>
<accession>A0A212ENL4</accession>
<proteinExistence type="predicted"/>
<dbReference type="KEGG" id="dpl:KGM_202300"/>
<dbReference type="STRING" id="278856.A0A212ENL4"/>
<name>A0A212ENL4_DANPL</name>
<keyword evidence="3" id="KW-1185">Reference proteome</keyword>
<evidence type="ECO:0000256" key="1">
    <source>
        <dbReference type="SAM" id="MobiDB-lite"/>
    </source>
</evidence>
<reference evidence="2 3" key="1">
    <citation type="journal article" date="2011" name="Cell">
        <title>The monarch butterfly genome yields insights into long-distance migration.</title>
        <authorList>
            <person name="Zhan S."/>
            <person name="Merlin C."/>
            <person name="Boore J.L."/>
            <person name="Reppert S.M."/>
        </authorList>
    </citation>
    <scope>NUCLEOTIDE SEQUENCE [LARGE SCALE GENOMIC DNA]</scope>
    <source>
        <strain evidence="2">F-2</strain>
    </source>
</reference>
<comment type="caution">
    <text evidence="2">The sequence shown here is derived from an EMBL/GenBank/DDBJ whole genome shotgun (WGS) entry which is preliminary data.</text>
</comment>
<organism evidence="2 3">
    <name type="scientific">Danaus plexippus plexippus</name>
    <dbReference type="NCBI Taxonomy" id="278856"/>
    <lineage>
        <taxon>Eukaryota</taxon>
        <taxon>Metazoa</taxon>
        <taxon>Ecdysozoa</taxon>
        <taxon>Arthropoda</taxon>
        <taxon>Hexapoda</taxon>
        <taxon>Insecta</taxon>
        <taxon>Pterygota</taxon>
        <taxon>Neoptera</taxon>
        <taxon>Endopterygota</taxon>
        <taxon>Lepidoptera</taxon>
        <taxon>Glossata</taxon>
        <taxon>Ditrysia</taxon>
        <taxon>Papilionoidea</taxon>
        <taxon>Nymphalidae</taxon>
        <taxon>Danainae</taxon>
        <taxon>Danaini</taxon>
        <taxon>Danaina</taxon>
        <taxon>Danaus</taxon>
        <taxon>Danaus</taxon>
    </lineage>
</organism>
<dbReference type="EMBL" id="AGBW02013634">
    <property type="protein sequence ID" value="OWR43066.1"/>
    <property type="molecule type" value="Genomic_DNA"/>
</dbReference>
<evidence type="ECO:0000313" key="2">
    <source>
        <dbReference type="EMBL" id="OWR43066.1"/>
    </source>
</evidence>
<feature type="compositionally biased region" description="Basic and acidic residues" evidence="1">
    <location>
        <begin position="23"/>
        <end position="32"/>
    </location>
</feature>
<sequence length="114" mass="12442">MIMVHLNDIRASARSERAATVGEKYKSQHLRTDIPSQVPPLTPGTNKKMAEALKATFASWEKEQLRLGVPKVGRMTHVTREVRTSPVVTGSACVCGVSILASGRKQDLHTTCCI</sequence>